<reference evidence="1 2" key="1">
    <citation type="submission" date="2013-04" db="EMBL/GenBank/DDBJ databases">
        <authorList>
            <person name="Harkins D.M."/>
            <person name="Durkin A.S."/>
            <person name="Brinkac L.M."/>
            <person name="Haft D.H."/>
            <person name="Selengut J.D."/>
            <person name="Sanka R."/>
            <person name="DePew J."/>
            <person name="Purushe J."/>
            <person name="Chanthongthip A."/>
            <person name="Lattana O."/>
            <person name="Phetsouvanh R."/>
            <person name="Newton P.N."/>
            <person name="Vinetz J.M."/>
            <person name="Sutton G.G."/>
            <person name="Nierman W.C."/>
            <person name="Fouts D.E."/>
        </authorList>
    </citation>
    <scope>NUCLEOTIDE SEQUENCE [LARGE SCALE GENOMIC DNA]</scope>
    <source>
        <strain evidence="1 2">UI 09931</strain>
    </source>
</reference>
<dbReference type="AlphaFoldDB" id="A0AAV3JC84"/>
<protein>
    <recommendedName>
        <fullName evidence="3">Lipoprotein</fullName>
    </recommendedName>
</protein>
<evidence type="ECO:0000313" key="2">
    <source>
        <dbReference type="Proteomes" id="UP000014570"/>
    </source>
</evidence>
<organism evidence="1 2">
    <name type="scientific">Leptospira borgpetersenii serovar Javanica str. UI 09931</name>
    <dbReference type="NCBI Taxonomy" id="1049767"/>
    <lineage>
        <taxon>Bacteria</taxon>
        <taxon>Pseudomonadati</taxon>
        <taxon>Spirochaetota</taxon>
        <taxon>Spirochaetia</taxon>
        <taxon>Leptospirales</taxon>
        <taxon>Leptospiraceae</taxon>
        <taxon>Leptospira</taxon>
    </lineage>
</organism>
<proteinExistence type="predicted"/>
<dbReference type="EMBL" id="AHNP02000007">
    <property type="protein sequence ID" value="EPG58127.1"/>
    <property type="molecule type" value="Genomic_DNA"/>
</dbReference>
<comment type="caution">
    <text evidence="1">The sequence shown here is derived from an EMBL/GenBank/DDBJ whole genome shotgun (WGS) entry which is preliminary data.</text>
</comment>
<name>A0AAV3JC84_LEPBO</name>
<evidence type="ECO:0000313" key="1">
    <source>
        <dbReference type="EMBL" id="EPG58127.1"/>
    </source>
</evidence>
<dbReference type="Proteomes" id="UP000014570">
    <property type="component" value="Unassembled WGS sequence"/>
</dbReference>
<accession>A0AAV3JC84</accession>
<evidence type="ECO:0008006" key="3">
    <source>
        <dbReference type="Google" id="ProtNLM"/>
    </source>
</evidence>
<sequence>MRFYRKKFSCTFVLTVFLKPIPASVFIRYIPFYSKSHNQNRFKRRIDSGKMTYCRCTR</sequence>
<gene>
    <name evidence="1" type="ORF">LEP1GSC103_3057</name>
</gene>